<evidence type="ECO:0000313" key="3">
    <source>
        <dbReference type="Proteomes" id="UP001461498"/>
    </source>
</evidence>
<organism evidence="2 3">
    <name type="scientific">Rhynocoris fuscipes</name>
    <dbReference type="NCBI Taxonomy" id="488301"/>
    <lineage>
        <taxon>Eukaryota</taxon>
        <taxon>Metazoa</taxon>
        <taxon>Ecdysozoa</taxon>
        <taxon>Arthropoda</taxon>
        <taxon>Hexapoda</taxon>
        <taxon>Insecta</taxon>
        <taxon>Pterygota</taxon>
        <taxon>Neoptera</taxon>
        <taxon>Paraneoptera</taxon>
        <taxon>Hemiptera</taxon>
        <taxon>Heteroptera</taxon>
        <taxon>Panheteroptera</taxon>
        <taxon>Cimicomorpha</taxon>
        <taxon>Reduviidae</taxon>
        <taxon>Harpactorinae</taxon>
        <taxon>Harpactorini</taxon>
        <taxon>Rhynocoris</taxon>
    </lineage>
</organism>
<comment type="caution">
    <text evidence="2">The sequence shown here is derived from an EMBL/GenBank/DDBJ whole genome shotgun (WGS) entry which is preliminary data.</text>
</comment>
<evidence type="ECO:0000256" key="1">
    <source>
        <dbReference type="SAM" id="Phobius"/>
    </source>
</evidence>
<dbReference type="Proteomes" id="UP001461498">
    <property type="component" value="Unassembled WGS sequence"/>
</dbReference>
<dbReference type="EMBL" id="JAPXFL010000002">
    <property type="protein sequence ID" value="KAK9510337.1"/>
    <property type="molecule type" value="Genomic_DNA"/>
</dbReference>
<keyword evidence="1" id="KW-0472">Membrane</keyword>
<proteinExistence type="predicted"/>
<dbReference type="AlphaFoldDB" id="A0AAW1DII7"/>
<keyword evidence="1" id="KW-1133">Transmembrane helix</keyword>
<keyword evidence="3" id="KW-1185">Reference proteome</keyword>
<evidence type="ECO:0000313" key="2">
    <source>
        <dbReference type="EMBL" id="KAK9510337.1"/>
    </source>
</evidence>
<name>A0AAW1DII7_9HEMI</name>
<gene>
    <name evidence="2" type="ORF">O3M35_005143</name>
</gene>
<sequence length="96" mass="10913">MTDGKVLLQLTTLMNGNLSIETDDNVQHALAYYLFDYTDNSIDTIGMVDWKEWLCVCISDLLSVVAVDWFYIRVIVAVAVVVVVTKNRGYCLVYVR</sequence>
<accession>A0AAW1DII7</accession>
<reference evidence="2 3" key="1">
    <citation type="submission" date="2022-12" db="EMBL/GenBank/DDBJ databases">
        <title>Chromosome-level genome assembly of true bugs.</title>
        <authorList>
            <person name="Ma L."/>
            <person name="Li H."/>
        </authorList>
    </citation>
    <scope>NUCLEOTIDE SEQUENCE [LARGE SCALE GENOMIC DNA]</scope>
    <source>
        <strain evidence="2">Lab_2022b</strain>
    </source>
</reference>
<keyword evidence="1" id="KW-0812">Transmembrane</keyword>
<protein>
    <submittedName>
        <fullName evidence="2">Uncharacterized protein</fullName>
    </submittedName>
</protein>
<feature type="transmembrane region" description="Helical" evidence="1">
    <location>
        <begin position="69"/>
        <end position="86"/>
    </location>
</feature>